<dbReference type="PROSITE" id="PS51257">
    <property type="entry name" value="PROKAR_LIPOPROTEIN"/>
    <property type="match status" value="1"/>
</dbReference>
<proteinExistence type="predicted"/>
<dbReference type="InterPro" id="IPR011990">
    <property type="entry name" value="TPR-like_helical_dom_sf"/>
</dbReference>
<keyword evidence="2" id="KW-0732">Signal</keyword>
<feature type="compositionally biased region" description="Acidic residues" evidence="1">
    <location>
        <begin position="1056"/>
        <end position="1068"/>
    </location>
</feature>
<evidence type="ECO:0000313" key="4">
    <source>
        <dbReference type="Proteomes" id="UP000324159"/>
    </source>
</evidence>
<dbReference type="Gene3D" id="1.25.40.10">
    <property type="entry name" value="Tetratricopeptide repeat domain"/>
    <property type="match status" value="1"/>
</dbReference>
<feature type="chain" id="PRO_5022774237" description="Tetratricopeptide repeat protein" evidence="2">
    <location>
        <begin position="21"/>
        <end position="1080"/>
    </location>
</feature>
<evidence type="ECO:0000313" key="3">
    <source>
        <dbReference type="EMBL" id="TYO98800.1"/>
    </source>
</evidence>
<dbReference type="SUPFAM" id="SSF48452">
    <property type="entry name" value="TPR-like"/>
    <property type="match status" value="1"/>
</dbReference>
<evidence type="ECO:0000256" key="1">
    <source>
        <dbReference type="SAM" id="MobiDB-lite"/>
    </source>
</evidence>
<comment type="caution">
    <text evidence="3">The sequence shown here is derived from an EMBL/GenBank/DDBJ whole genome shotgun (WGS) entry which is preliminary data.</text>
</comment>
<evidence type="ECO:0000256" key="2">
    <source>
        <dbReference type="SAM" id="SignalP"/>
    </source>
</evidence>
<organism evidence="3 4">
    <name type="scientific">Geothermobacter ehrlichii</name>
    <dbReference type="NCBI Taxonomy" id="213224"/>
    <lineage>
        <taxon>Bacteria</taxon>
        <taxon>Pseudomonadati</taxon>
        <taxon>Thermodesulfobacteriota</taxon>
        <taxon>Desulfuromonadia</taxon>
        <taxon>Desulfuromonadales</taxon>
        <taxon>Geothermobacteraceae</taxon>
        <taxon>Geothermobacter</taxon>
    </lineage>
</organism>
<name>A0A5D3WL15_9BACT</name>
<accession>A0A5D3WL15</accession>
<feature type="signal peptide" evidence="2">
    <location>
        <begin position="1"/>
        <end position="20"/>
    </location>
</feature>
<protein>
    <recommendedName>
        <fullName evidence="5">Tetratricopeptide repeat protein</fullName>
    </recommendedName>
</protein>
<feature type="region of interest" description="Disordered" evidence="1">
    <location>
        <begin position="1051"/>
        <end position="1080"/>
    </location>
</feature>
<evidence type="ECO:0008006" key="5">
    <source>
        <dbReference type="Google" id="ProtNLM"/>
    </source>
</evidence>
<gene>
    <name evidence="3" type="ORF">EDC39_105169</name>
</gene>
<keyword evidence="4" id="KW-1185">Reference proteome</keyword>
<reference evidence="3 4" key="1">
    <citation type="submission" date="2019-07" db="EMBL/GenBank/DDBJ databases">
        <title>Genomic Encyclopedia of Type Strains, Phase IV (KMG-IV): sequencing the most valuable type-strain genomes for metagenomic binning, comparative biology and taxonomic classification.</title>
        <authorList>
            <person name="Goeker M."/>
        </authorList>
    </citation>
    <scope>NUCLEOTIDE SEQUENCE [LARGE SCALE GENOMIC DNA]</scope>
    <source>
        <strain evidence="3 4">SS015</strain>
    </source>
</reference>
<dbReference type="EMBL" id="VNIB01000005">
    <property type="protein sequence ID" value="TYO98800.1"/>
    <property type="molecule type" value="Genomic_DNA"/>
</dbReference>
<dbReference type="AlphaFoldDB" id="A0A5D3WL15"/>
<sequence length="1080" mass="115142">MRLRYGSDILLLFFFCSLLAACGGGGGADSSFGSPSADTLTVAGYVEDGAVSGARVSLIDPASGEVVRRCWASGQGRCEAITDDLGHFRIDLAQDADPSSWILVAAGGRDSDTGISFTEVSLDLSAPAGAYSSLSHVVISPLTTLLARRVSSGQPLDRALSAVAAWAGLAEVNDLLVRPTDVPGILQRNLVLMAAAMHLYWRGETAPWDTLAANVGSAPSLFDSSGRVNAGELTAGLGFSADEALALAGLAGDLAAAAGSDQAFGLFNRYLLGRMLGRELDDLVQTVDPAFDIADARYLANREALFDQLVLQGGRVPLWDLIPQRLLQHVLYGYGLNDPGAFLQADPAQFVAGLVRADAGGAYTPADDPRIGAILTGQPRFAVRLPLSADRMLPAGDNMARVAYYYNSDLSHLYRADALAQAVLDDQLNDELMIELIRGVARSGLVRGWVADSLLPYDPWRMIDSRIFNPVNRALARIELAEGAARWGFSADALDALAQAEQELRGVLAAKGTAFFNADDAANFRLLAQGYLRAGDFASALAVLRYLHLDIAVPVGTYLAYANAFSAGMGIADELLAAGDSVGALTVIDELRQIAVDTPTETIAGSESYKNRVFHMVEAARRYALAGSGQDALDLYYGAGMIADLRSNDGLPANRTGSRTRIYMDDMAVALYLAGDKAGALALLDTLSGLSRSWGYKQLAAEVAVAESVTGGLLPAHDTEPPPTGMTALDLVFYRVPTDLFNPTPLETQVEALTYYVANRQKPYLGLRLIEESLDADAVTALQLATDLVRQIDVNLAKKVGTKTLGSAKIDFGLAKIADLYVDLGMNTEARQLLVEAEQALSAMTDPTLVAMSLASLGDVYLRLGDAVAARDLLARAGQGLSLDAYDTLIDAMLRAGAAGIDQQLDAYWQLAWDLYPSAAADSDLFSIARHLLQGARYARATGRQALALDLLDRTLQVVQSVSDPRDRLDKLIDWAAAHAEIDTYDGALDAVRRVEEEGFRVGRNRALLAIGRVYAGRSDLDRPDLAVSDMDADGAPDFFHPLMSPGEIDASGLTLDDDMDGDGLSDDQDPRPMFFDSGF</sequence>
<dbReference type="Proteomes" id="UP000324159">
    <property type="component" value="Unassembled WGS sequence"/>
</dbReference>